<dbReference type="InterPro" id="IPR000189">
    <property type="entry name" value="Transglyc_AS"/>
</dbReference>
<dbReference type="OrthoDB" id="9815002at2"/>
<proteinExistence type="inferred from homology"/>
<accession>A0A833HPQ5</accession>
<dbReference type="GO" id="GO:0016020">
    <property type="term" value="C:membrane"/>
    <property type="evidence" value="ECO:0007669"/>
    <property type="project" value="InterPro"/>
</dbReference>
<gene>
    <name evidence="3" type="ORF">F8153_05770</name>
</gene>
<evidence type="ECO:0000256" key="1">
    <source>
        <dbReference type="ARBA" id="ARBA00007734"/>
    </source>
</evidence>
<dbReference type="GO" id="GO:0008933">
    <property type="term" value="F:peptidoglycan lytic transglycosylase activity"/>
    <property type="evidence" value="ECO:0007669"/>
    <property type="project" value="InterPro"/>
</dbReference>
<dbReference type="AlphaFoldDB" id="A0A833HPQ5"/>
<dbReference type="Gene3D" id="1.25.40.10">
    <property type="entry name" value="Tetratricopeptide repeat domain"/>
    <property type="match status" value="1"/>
</dbReference>
<keyword evidence="4" id="KW-1185">Reference proteome</keyword>
<organism evidence="3 4">
    <name type="scientific">Alkaliphilus serpentinus</name>
    <dbReference type="NCBI Taxonomy" id="1482731"/>
    <lineage>
        <taxon>Bacteria</taxon>
        <taxon>Bacillati</taxon>
        <taxon>Bacillota</taxon>
        <taxon>Clostridia</taxon>
        <taxon>Peptostreptococcales</taxon>
        <taxon>Natronincolaceae</taxon>
        <taxon>Alkaliphilus</taxon>
    </lineage>
</organism>
<dbReference type="GO" id="GO:0000270">
    <property type="term" value="P:peptidoglycan metabolic process"/>
    <property type="evidence" value="ECO:0007669"/>
    <property type="project" value="InterPro"/>
</dbReference>
<feature type="domain" description="Transglycosylase SLT" evidence="2">
    <location>
        <begin position="442"/>
        <end position="549"/>
    </location>
</feature>
<evidence type="ECO:0000313" key="3">
    <source>
        <dbReference type="EMBL" id="KAB3531140.1"/>
    </source>
</evidence>
<name>A0A833HPQ5_9FIRM</name>
<dbReference type="PANTHER" id="PTHR37423">
    <property type="entry name" value="SOLUBLE LYTIC MUREIN TRANSGLYCOSYLASE-RELATED"/>
    <property type="match status" value="1"/>
</dbReference>
<dbReference type="RefSeq" id="WP_151865419.1">
    <property type="nucleotide sequence ID" value="NZ_WBZB01000014.1"/>
</dbReference>
<dbReference type="InterPro" id="IPR023346">
    <property type="entry name" value="Lysozyme-like_dom_sf"/>
</dbReference>
<reference evidence="3 4" key="1">
    <citation type="submission" date="2019-10" db="EMBL/GenBank/DDBJ databases">
        <title>Alkaliphilus serpentinus sp. nov. and Alkaliphilus pronyensis sp. nov., two novel anaerobic alkaliphilic species isolated from the serpentinized-hosted hydrothermal field of the Prony Bay (New Caledonia).</title>
        <authorList>
            <person name="Postec A."/>
        </authorList>
    </citation>
    <scope>NUCLEOTIDE SEQUENCE [LARGE SCALE GENOMIC DNA]</scope>
    <source>
        <strain evidence="3 4">LacT</strain>
    </source>
</reference>
<dbReference type="Pfam" id="PF01464">
    <property type="entry name" value="SLT"/>
    <property type="match status" value="1"/>
</dbReference>
<protein>
    <submittedName>
        <fullName evidence="3">Transglycosylase SLT domain-containing protein</fullName>
    </submittedName>
</protein>
<dbReference type="SUPFAM" id="SSF48452">
    <property type="entry name" value="TPR-like"/>
    <property type="match status" value="1"/>
</dbReference>
<dbReference type="Gene3D" id="1.10.530.10">
    <property type="match status" value="1"/>
</dbReference>
<dbReference type="InterPro" id="IPR011990">
    <property type="entry name" value="TPR-like_helical_dom_sf"/>
</dbReference>
<sequence length="587" mass="67697">MKLLKAGIICLLIIVIVLAVMVFRDRIQSVNIIEVQADPYSYDVKGAVEEYQLLEKLREDNSEAAIEKLKSLVDLKNATGYRANIILAEKLKGRGEDYTSHYKRALDLFVNQDLQFSLAEGLMEWEYTQEAIEAYINLLPAEDAIGSLLQLGKNKWEIARQLIVAKHFTAATEYLQEELQDSENDPLYKSLYALLLTSSGDYDAGLEIFQDIKEVIISDKEIYWWYGRALETVGKLEEAMAVYEDLDGKGSYRFGLLLEGLNRNLEAANAYVTSDSDVSLWRGARLLDELNRKEEALEVYKRLAYMEGSYHEDSAYRAYILQKELQKPVDEEIVNLLKKSPAWSAAIGVEPQWPSLQPSAFRRPEFLQRYEDYLDEGLLEMANIEHSIGEKFATNQEKLYLGRENVERAQYYRGVIWGIRAIREEPTLEGYQLAYQRPFEELVMKAAEEFQIDPYLIWAVMREESHYRPEVFSRVGAVGLMQIMPATGEDIASRLKVDFNDSHLLNPEINIRFGAYYIKLMLNSFEGDMDRALAAYNGGPGNVRKWSRTHLGSTKEGFPTAITFLETRRYITKVKNSYYTYKWLYQE</sequence>
<dbReference type="EMBL" id="WBZB01000014">
    <property type="protein sequence ID" value="KAB3531140.1"/>
    <property type="molecule type" value="Genomic_DNA"/>
</dbReference>
<dbReference type="Proteomes" id="UP000465601">
    <property type="component" value="Unassembled WGS sequence"/>
</dbReference>
<dbReference type="InterPro" id="IPR008258">
    <property type="entry name" value="Transglycosylase_SLT_dom_1"/>
</dbReference>
<comment type="similarity">
    <text evidence="1">Belongs to the transglycosylase Slt family.</text>
</comment>
<evidence type="ECO:0000259" key="2">
    <source>
        <dbReference type="Pfam" id="PF01464"/>
    </source>
</evidence>
<dbReference type="SUPFAM" id="SSF53955">
    <property type="entry name" value="Lysozyme-like"/>
    <property type="match status" value="1"/>
</dbReference>
<dbReference type="PANTHER" id="PTHR37423:SF2">
    <property type="entry name" value="MEMBRANE-BOUND LYTIC MUREIN TRANSGLYCOSYLASE C"/>
    <property type="match status" value="1"/>
</dbReference>
<evidence type="ECO:0000313" key="4">
    <source>
        <dbReference type="Proteomes" id="UP000465601"/>
    </source>
</evidence>
<dbReference type="PROSITE" id="PS00922">
    <property type="entry name" value="TRANSGLYCOSYLASE"/>
    <property type="match status" value="1"/>
</dbReference>
<dbReference type="CDD" id="cd16896">
    <property type="entry name" value="LT_Slt70-like"/>
    <property type="match status" value="1"/>
</dbReference>
<comment type="caution">
    <text evidence="3">The sequence shown here is derived from an EMBL/GenBank/DDBJ whole genome shotgun (WGS) entry which is preliminary data.</text>
</comment>